<keyword evidence="3" id="KW-1185">Reference proteome</keyword>
<evidence type="ECO:0000313" key="3">
    <source>
        <dbReference type="Proteomes" id="UP000501690"/>
    </source>
</evidence>
<keyword evidence="1" id="KW-0175">Coiled coil</keyword>
<evidence type="ECO:0000313" key="2">
    <source>
        <dbReference type="EMBL" id="QCE15015.1"/>
    </source>
</evidence>
<dbReference type="Proteomes" id="UP000501690">
    <property type="component" value="Linkage Group LG11"/>
</dbReference>
<organism evidence="2 3">
    <name type="scientific">Vigna unguiculata</name>
    <name type="common">Cowpea</name>
    <dbReference type="NCBI Taxonomy" id="3917"/>
    <lineage>
        <taxon>Eukaryota</taxon>
        <taxon>Viridiplantae</taxon>
        <taxon>Streptophyta</taxon>
        <taxon>Embryophyta</taxon>
        <taxon>Tracheophyta</taxon>
        <taxon>Spermatophyta</taxon>
        <taxon>Magnoliopsida</taxon>
        <taxon>eudicotyledons</taxon>
        <taxon>Gunneridae</taxon>
        <taxon>Pentapetalae</taxon>
        <taxon>rosids</taxon>
        <taxon>fabids</taxon>
        <taxon>Fabales</taxon>
        <taxon>Fabaceae</taxon>
        <taxon>Papilionoideae</taxon>
        <taxon>50 kb inversion clade</taxon>
        <taxon>NPAAA clade</taxon>
        <taxon>indigoferoid/millettioid clade</taxon>
        <taxon>Phaseoleae</taxon>
        <taxon>Vigna</taxon>
    </lineage>
</organism>
<feature type="coiled-coil region" evidence="1">
    <location>
        <begin position="157"/>
        <end position="184"/>
    </location>
</feature>
<proteinExistence type="predicted"/>
<gene>
    <name evidence="2" type="ORF">DEO72_LG11g2023</name>
</gene>
<sequence>MKREELSMAYREVVEVLMRFNDKMPTKGLVRVFLSMHPLVDLEGKKNLNLFKALRKEQAEKAKNVGNVDVPNLQEPLVEKPKACLIELSETIVHWDIEISLVESLVYSIDNMEPNSIIKAMLELNNKALILGRKIGALLQREIKEGGQAKVRCLDSEKNLNENIADMETDYDELKEKNDGLEMDVSDSKYDVNKDVVDGRLVNELDSSPEEEVGKVAVTDDVNPAESQFATLAQASLARLGEISRELGLFLLARLARAEARSHVLGEGGSRSGESPSPKRECEEGCWLFNSPPRRELVLWAKCVSPKREFEVSYVRGARSGEVT</sequence>
<dbReference type="AlphaFoldDB" id="A0A4D6NRW7"/>
<dbReference type="EMBL" id="CP039355">
    <property type="protein sequence ID" value="QCE15015.1"/>
    <property type="molecule type" value="Genomic_DNA"/>
</dbReference>
<accession>A0A4D6NRW7</accession>
<name>A0A4D6NRW7_VIGUN</name>
<protein>
    <submittedName>
        <fullName evidence="2">Uncharacterized protein</fullName>
    </submittedName>
</protein>
<evidence type="ECO:0000256" key="1">
    <source>
        <dbReference type="SAM" id="Coils"/>
    </source>
</evidence>
<reference evidence="2 3" key="1">
    <citation type="submission" date="2019-04" db="EMBL/GenBank/DDBJ databases">
        <title>An improved genome assembly and genetic linkage map for asparagus bean, Vigna unguiculata ssp. sesquipedialis.</title>
        <authorList>
            <person name="Xia Q."/>
            <person name="Zhang R."/>
            <person name="Dong Y."/>
        </authorList>
    </citation>
    <scope>NUCLEOTIDE SEQUENCE [LARGE SCALE GENOMIC DNA]</scope>
    <source>
        <tissue evidence="2">Leaf</tissue>
    </source>
</reference>